<sequence>MTDFNYQPPEARVDDQPEVRAQYFYVVSQRKFLVLYLITLGLYAIYWFYAHWSQQKRMRKLRIMPVWRGIFSLFFAHSLFGQIERRLREERCGHSWNASGMATLYVVLYVANGLTGFFEFSSPLYDIAGLMLIPALGIPLRAAQIAANHADHDPTGSSNDDFSGANIVWIVLGGLFCLMVLLGTYMIVVEKMA</sequence>
<proteinExistence type="predicted"/>
<keyword evidence="3" id="KW-1185">Reference proteome</keyword>
<dbReference type="EMBL" id="SNZH01000004">
    <property type="protein sequence ID" value="TDR45753.1"/>
    <property type="molecule type" value="Genomic_DNA"/>
</dbReference>
<evidence type="ECO:0000313" key="2">
    <source>
        <dbReference type="EMBL" id="TDR45753.1"/>
    </source>
</evidence>
<gene>
    <name evidence="2" type="ORF">DFR29_104181</name>
</gene>
<evidence type="ECO:0008006" key="4">
    <source>
        <dbReference type="Google" id="ProtNLM"/>
    </source>
</evidence>
<feature type="transmembrane region" description="Helical" evidence="1">
    <location>
        <begin position="61"/>
        <end position="80"/>
    </location>
</feature>
<accession>A0A4R6Z2E3</accession>
<comment type="caution">
    <text evidence="2">The sequence shown here is derived from an EMBL/GenBank/DDBJ whole genome shotgun (WGS) entry which is preliminary data.</text>
</comment>
<keyword evidence="1" id="KW-0472">Membrane</keyword>
<dbReference type="Proteomes" id="UP000295293">
    <property type="component" value="Unassembled WGS sequence"/>
</dbReference>
<reference evidence="2 3" key="1">
    <citation type="submission" date="2019-03" db="EMBL/GenBank/DDBJ databases">
        <title>Genomic Encyclopedia of Type Strains, Phase IV (KMG-IV): sequencing the most valuable type-strain genomes for metagenomic binning, comparative biology and taxonomic classification.</title>
        <authorList>
            <person name="Goeker M."/>
        </authorList>
    </citation>
    <scope>NUCLEOTIDE SEQUENCE [LARGE SCALE GENOMIC DNA]</scope>
    <source>
        <strain evidence="2 3">DSM 21667</strain>
    </source>
</reference>
<feature type="transmembrane region" description="Helical" evidence="1">
    <location>
        <begin position="100"/>
        <end position="120"/>
    </location>
</feature>
<dbReference type="AlphaFoldDB" id="A0A4R6Z2E3"/>
<organism evidence="2 3">
    <name type="scientific">Tahibacter aquaticus</name>
    <dbReference type="NCBI Taxonomy" id="520092"/>
    <lineage>
        <taxon>Bacteria</taxon>
        <taxon>Pseudomonadati</taxon>
        <taxon>Pseudomonadota</taxon>
        <taxon>Gammaproteobacteria</taxon>
        <taxon>Lysobacterales</taxon>
        <taxon>Rhodanobacteraceae</taxon>
        <taxon>Tahibacter</taxon>
    </lineage>
</organism>
<evidence type="ECO:0000256" key="1">
    <source>
        <dbReference type="SAM" id="Phobius"/>
    </source>
</evidence>
<keyword evidence="1" id="KW-1133">Transmembrane helix</keyword>
<protein>
    <recommendedName>
        <fullName evidence="4">DUF4234 domain-containing protein</fullName>
    </recommendedName>
</protein>
<name>A0A4R6Z2E3_9GAMM</name>
<feature type="transmembrane region" description="Helical" evidence="1">
    <location>
        <begin position="167"/>
        <end position="188"/>
    </location>
</feature>
<dbReference type="RefSeq" id="WP_166653960.1">
    <property type="nucleotide sequence ID" value="NZ_SNZH01000004.1"/>
</dbReference>
<evidence type="ECO:0000313" key="3">
    <source>
        <dbReference type="Proteomes" id="UP000295293"/>
    </source>
</evidence>
<feature type="transmembrane region" description="Helical" evidence="1">
    <location>
        <begin position="32"/>
        <end position="49"/>
    </location>
</feature>
<keyword evidence="1" id="KW-0812">Transmembrane</keyword>